<dbReference type="AlphaFoldDB" id="A0A9Q1IP66"/>
<feature type="region of interest" description="Disordered" evidence="1">
    <location>
        <begin position="1"/>
        <end position="39"/>
    </location>
</feature>
<proteinExistence type="predicted"/>
<evidence type="ECO:0000313" key="3">
    <source>
        <dbReference type="Proteomes" id="UP001152622"/>
    </source>
</evidence>
<protein>
    <submittedName>
        <fullName evidence="2">Uncharacterized protein</fullName>
    </submittedName>
</protein>
<reference evidence="2" key="1">
    <citation type="journal article" date="2023" name="Science">
        <title>Genome structures resolve the early diversification of teleost fishes.</title>
        <authorList>
            <person name="Parey E."/>
            <person name="Louis A."/>
            <person name="Montfort J."/>
            <person name="Bouchez O."/>
            <person name="Roques C."/>
            <person name="Iampietro C."/>
            <person name="Lluch J."/>
            <person name="Castinel A."/>
            <person name="Donnadieu C."/>
            <person name="Desvignes T."/>
            <person name="Floi Bucao C."/>
            <person name="Jouanno E."/>
            <person name="Wen M."/>
            <person name="Mejri S."/>
            <person name="Dirks R."/>
            <person name="Jansen H."/>
            <person name="Henkel C."/>
            <person name="Chen W.J."/>
            <person name="Zahm M."/>
            <person name="Cabau C."/>
            <person name="Klopp C."/>
            <person name="Thompson A.W."/>
            <person name="Robinson-Rechavi M."/>
            <person name="Braasch I."/>
            <person name="Lecointre G."/>
            <person name="Bobe J."/>
            <person name="Postlethwait J.H."/>
            <person name="Berthelot C."/>
            <person name="Roest Crollius H."/>
            <person name="Guiguen Y."/>
        </authorList>
    </citation>
    <scope>NUCLEOTIDE SEQUENCE</scope>
    <source>
        <strain evidence="2">WJC10195</strain>
    </source>
</reference>
<keyword evidence="3" id="KW-1185">Reference proteome</keyword>
<dbReference type="Proteomes" id="UP001152622">
    <property type="component" value="Chromosome 10"/>
</dbReference>
<evidence type="ECO:0000313" key="2">
    <source>
        <dbReference type="EMBL" id="KAJ8349153.1"/>
    </source>
</evidence>
<evidence type="ECO:0000256" key="1">
    <source>
        <dbReference type="SAM" id="MobiDB-lite"/>
    </source>
</evidence>
<sequence>MHCVSWKLGGARLSSLDRRSTRTRKARRSTSPPPPLCADRIAKYGGDSRAMSTVPRRLAVHAVLRAPFGRGPN</sequence>
<organism evidence="2 3">
    <name type="scientific">Synaphobranchus kaupii</name>
    <name type="common">Kaup's arrowtooth eel</name>
    <dbReference type="NCBI Taxonomy" id="118154"/>
    <lineage>
        <taxon>Eukaryota</taxon>
        <taxon>Metazoa</taxon>
        <taxon>Chordata</taxon>
        <taxon>Craniata</taxon>
        <taxon>Vertebrata</taxon>
        <taxon>Euteleostomi</taxon>
        <taxon>Actinopterygii</taxon>
        <taxon>Neopterygii</taxon>
        <taxon>Teleostei</taxon>
        <taxon>Anguilliformes</taxon>
        <taxon>Synaphobranchidae</taxon>
        <taxon>Synaphobranchus</taxon>
    </lineage>
</organism>
<comment type="caution">
    <text evidence="2">The sequence shown here is derived from an EMBL/GenBank/DDBJ whole genome shotgun (WGS) entry which is preliminary data.</text>
</comment>
<gene>
    <name evidence="2" type="ORF">SKAU_G00277420</name>
</gene>
<name>A0A9Q1IP66_SYNKA</name>
<dbReference type="EMBL" id="JAINUF010000010">
    <property type="protein sequence ID" value="KAJ8349153.1"/>
    <property type="molecule type" value="Genomic_DNA"/>
</dbReference>
<accession>A0A9Q1IP66</accession>